<organism evidence="2 3">
    <name type="scientific">Paraburkholderia megapolitana</name>
    <dbReference type="NCBI Taxonomy" id="420953"/>
    <lineage>
        <taxon>Bacteria</taxon>
        <taxon>Pseudomonadati</taxon>
        <taxon>Pseudomonadota</taxon>
        <taxon>Betaproteobacteria</taxon>
        <taxon>Burkholderiales</taxon>
        <taxon>Burkholderiaceae</taxon>
        <taxon>Paraburkholderia</taxon>
    </lineage>
</organism>
<accession>A0A1I3NT28</accession>
<keyword evidence="3" id="KW-1185">Reference proteome</keyword>
<feature type="region of interest" description="Disordered" evidence="1">
    <location>
        <begin position="76"/>
        <end position="96"/>
    </location>
</feature>
<dbReference type="Proteomes" id="UP000199548">
    <property type="component" value="Unassembled WGS sequence"/>
</dbReference>
<dbReference type="EMBL" id="FOQU01000005">
    <property type="protein sequence ID" value="SFJ12424.1"/>
    <property type="molecule type" value="Genomic_DNA"/>
</dbReference>
<proteinExistence type="predicted"/>
<gene>
    <name evidence="2" type="ORF">SAMN05192543_105510</name>
</gene>
<evidence type="ECO:0000256" key="1">
    <source>
        <dbReference type="SAM" id="MobiDB-lite"/>
    </source>
</evidence>
<sequence length="96" mass="10661">MGDVAMTIAREYRRVLHATMFASLTRALDCASAMKSCAPCACATDMQMKVEPYAERMQEMSDAQIDPTIYAAGHQTQPRVERCNSMRESGPISIRV</sequence>
<name>A0A1I3NT28_9BURK</name>
<reference evidence="2 3" key="1">
    <citation type="submission" date="2016-10" db="EMBL/GenBank/DDBJ databases">
        <authorList>
            <person name="de Groot N.N."/>
        </authorList>
    </citation>
    <scope>NUCLEOTIDE SEQUENCE [LARGE SCALE GENOMIC DNA]</scope>
    <source>
        <strain evidence="2 3">LMG 23650</strain>
    </source>
</reference>
<evidence type="ECO:0000313" key="2">
    <source>
        <dbReference type="EMBL" id="SFJ12424.1"/>
    </source>
</evidence>
<dbReference type="AlphaFoldDB" id="A0A1I3NT28"/>
<protein>
    <submittedName>
        <fullName evidence="2">Uncharacterized protein</fullName>
    </submittedName>
</protein>
<evidence type="ECO:0000313" key="3">
    <source>
        <dbReference type="Proteomes" id="UP000199548"/>
    </source>
</evidence>